<reference evidence="13" key="1">
    <citation type="journal article" date="2023" name="IScience">
        <title>Live-bearing cockroach genome reveals convergent evolutionary mechanisms linked to viviparity in insects and beyond.</title>
        <authorList>
            <person name="Fouks B."/>
            <person name="Harrison M.C."/>
            <person name="Mikhailova A.A."/>
            <person name="Marchal E."/>
            <person name="English S."/>
            <person name="Carruthers M."/>
            <person name="Jennings E.C."/>
            <person name="Chiamaka E.L."/>
            <person name="Frigard R.A."/>
            <person name="Pippel M."/>
            <person name="Attardo G.M."/>
            <person name="Benoit J.B."/>
            <person name="Bornberg-Bauer E."/>
            <person name="Tobe S.S."/>
        </authorList>
    </citation>
    <scope>NUCLEOTIDE SEQUENCE</scope>
    <source>
        <strain evidence="13">Stay&amp;Tobe</strain>
    </source>
</reference>
<keyword evidence="8" id="KW-0496">Mitochondrion</keyword>
<evidence type="ECO:0000256" key="2">
    <source>
        <dbReference type="ARBA" id="ARBA00009258"/>
    </source>
</evidence>
<dbReference type="SUPFAM" id="SSF53335">
    <property type="entry name" value="S-adenosyl-L-methionine-dependent methyltransferases"/>
    <property type="match status" value="1"/>
</dbReference>
<dbReference type="PANTHER" id="PTHR10920">
    <property type="entry name" value="RIBOSOMAL RNA METHYLTRANSFERASE"/>
    <property type="match status" value="1"/>
</dbReference>
<dbReference type="HAMAP" id="MF_01547">
    <property type="entry name" value="RNA_methyltr_E"/>
    <property type="match status" value="1"/>
</dbReference>
<dbReference type="GO" id="GO:0005759">
    <property type="term" value="C:mitochondrial matrix"/>
    <property type="evidence" value="ECO:0007669"/>
    <property type="project" value="UniProtKB-ARBA"/>
</dbReference>
<evidence type="ECO:0000256" key="3">
    <source>
        <dbReference type="ARBA" id="ARBA00022552"/>
    </source>
</evidence>
<protein>
    <recommendedName>
        <fullName evidence="9">rRNA methyltransferase 2, mitochondrial</fullName>
    </recommendedName>
</protein>
<gene>
    <name evidence="13" type="ORF">L9F63_019454</name>
</gene>
<feature type="transmembrane region" description="Helical" evidence="11">
    <location>
        <begin position="170"/>
        <end position="190"/>
    </location>
</feature>
<dbReference type="InterPro" id="IPR029063">
    <property type="entry name" value="SAM-dependent_MTases_sf"/>
</dbReference>
<comment type="subcellular location">
    <subcellularLocation>
        <location evidence="1">Mitochondrion</location>
    </subcellularLocation>
</comment>
<evidence type="ECO:0000313" key="13">
    <source>
        <dbReference type="EMBL" id="KAJ9586963.1"/>
    </source>
</evidence>
<evidence type="ECO:0000256" key="7">
    <source>
        <dbReference type="ARBA" id="ARBA00022946"/>
    </source>
</evidence>
<evidence type="ECO:0000256" key="6">
    <source>
        <dbReference type="ARBA" id="ARBA00022691"/>
    </source>
</evidence>
<keyword evidence="7" id="KW-0809">Transit peptide</keyword>
<keyword evidence="11" id="KW-1133">Transmembrane helix</keyword>
<organism evidence="13 14">
    <name type="scientific">Diploptera punctata</name>
    <name type="common">Pacific beetle cockroach</name>
    <dbReference type="NCBI Taxonomy" id="6984"/>
    <lineage>
        <taxon>Eukaryota</taxon>
        <taxon>Metazoa</taxon>
        <taxon>Ecdysozoa</taxon>
        <taxon>Arthropoda</taxon>
        <taxon>Hexapoda</taxon>
        <taxon>Insecta</taxon>
        <taxon>Pterygota</taxon>
        <taxon>Neoptera</taxon>
        <taxon>Polyneoptera</taxon>
        <taxon>Dictyoptera</taxon>
        <taxon>Blattodea</taxon>
        <taxon>Blaberoidea</taxon>
        <taxon>Blaberidae</taxon>
        <taxon>Diplopterinae</taxon>
        <taxon>Diploptera</taxon>
    </lineage>
</organism>
<keyword evidence="4" id="KW-0489">Methyltransferase</keyword>
<evidence type="ECO:0000256" key="4">
    <source>
        <dbReference type="ARBA" id="ARBA00022603"/>
    </source>
</evidence>
<comment type="caution">
    <text evidence="13">The sequence shown here is derived from an EMBL/GenBank/DDBJ whole genome shotgun (WGS) entry which is preliminary data.</text>
</comment>
<dbReference type="Pfam" id="PF01728">
    <property type="entry name" value="FtsJ"/>
    <property type="match status" value="1"/>
</dbReference>
<reference evidence="13" key="2">
    <citation type="submission" date="2023-05" db="EMBL/GenBank/DDBJ databases">
        <authorList>
            <person name="Fouks B."/>
        </authorList>
    </citation>
    <scope>NUCLEOTIDE SEQUENCE</scope>
    <source>
        <strain evidence="13">Stay&amp;Tobe</strain>
        <tissue evidence="13">Testes</tissue>
    </source>
</reference>
<keyword evidence="5" id="KW-0808">Transferase</keyword>
<evidence type="ECO:0000256" key="5">
    <source>
        <dbReference type="ARBA" id="ARBA00022679"/>
    </source>
</evidence>
<evidence type="ECO:0000256" key="10">
    <source>
        <dbReference type="PIRSR" id="PIRSR005461-1"/>
    </source>
</evidence>
<sequence>MVLIRHLSTCSQFYKQVPNNLKGRSKSSQEWLTRQLKDPYVEKAKMLNYRCRSAFKLIEINERFSLLSPGQCIVDCGAAPGSWTQVAVNKVNSDNKDPRKPNGKVIAIDRLPLYPIDGAIIRGNMDFTMKDSQKKIMDLLQGRKVDVVLSDMAPNATGIREMDHEIIIQLAYSAFMFALQVSNIGASILVKIWDGRDRQRFESDVLKFYENIKAFKPQSSRSDSAEIFLLARKFKGLKLCIKKY</sequence>
<evidence type="ECO:0000256" key="1">
    <source>
        <dbReference type="ARBA" id="ARBA00004173"/>
    </source>
</evidence>
<dbReference type="GO" id="GO:1902775">
    <property type="term" value="P:mitochondrial large ribosomal subunit assembly"/>
    <property type="evidence" value="ECO:0007669"/>
    <property type="project" value="UniProtKB-ARBA"/>
</dbReference>
<proteinExistence type="inferred from homology"/>
<feature type="domain" description="Ribosomal RNA methyltransferase FtsJ" evidence="12">
    <location>
        <begin position="49"/>
        <end position="234"/>
    </location>
</feature>
<keyword evidence="11" id="KW-0472">Membrane</keyword>
<dbReference type="GO" id="GO:0008650">
    <property type="term" value="F:rRNA (uridine-2'-O-)-methyltransferase activity"/>
    <property type="evidence" value="ECO:0007669"/>
    <property type="project" value="TreeGrafter"/>
</dbReference>
<evidence type="ECO:0000256" key="9">
    <source>
        <dbReference type="ARBA" id="ARBA00041184"/>
    </source>
</evidence>
<keyword evidence="14" id="KW-1185">Reference proteome</keyword>
<feature type="non-terminal residue" evidence="13">
    <location>
        <position position="244"/>
    </location>
</feature>
<dbReference type="EMBL" id="JASPKZ010006821">
    <property type="protein sequence ID" value="KAJ9586963.1"/>
    <property type="molecule type" value="Genomic_DNA"/>
</dbReference>
<feature type="active site" description="Proton acceptor" evidence="10">
    <location>
        <position position="191"/>
    </location>
</feature>
<dbReference type="FunFam" id="3.40.50.150:FF:000129">
    <property type="entry name" value="Mitochondrial rRNA methyltransferase 2"/>
    <property type="match status" value="1"/>
</dbReference>
<name>A0AAD8EE36_DIPPU</name>
<dbReference type="PANTHER" id="PTHR10920:SF18">
    <property type="entry name" value="RRNA METHYLTRANSFERASE 2, MITOCHONDRIAL"/>
    <property type="match status" value="1"/>
</dbReference>
<keyword evidence="11" id="KW-0812">Transmembrane</keyword>
<dbReference type="InterPro" id="IPR050082">
    <property type="entry name" value="RNA_methyltr_RlmE"/>
</dbReference>
<evidence type="ECO:0000256" key="11">
    <source>
        <dbReference type="SAM" id="Phobius"/>
    </source>
</evidence>
<evidence type="ECO:0000313" key="14">
    <source>
        <dbReference type="Proteomes" id="UP001233999"/>
    </source>
</evidence>
<dbReference type="Gene3D" id="3.40.50.150">
    <property type="entry name" value="Vaccinia Virus protein VP39"/>
    <property type="match status" value="1"/>
</dbReference>
<evidence type="ECO:0000256" key="8">
    <source>
        <dbReference type="ARBA" id="ARBA00023128"/>
    </source>
</evidence>
<keyword evidence="6 10" id="KW-0949">S-adenosyl-L-methionine</keyword>
<evidence type="ECO:0000259" key="12">
    <source>
        <dbReference type="Pfam" id="PF01728"/>
    </source>
</evidence>
<accession>A0AAD8EE36</accession>
<dbReference type="Proteomes" id="UP001233999">
    <property type="component" value="Unassembled WGS sequence"/>
</dbReference>
<comment type="similarity">
    <text evidence="2">Belongs to the class I-like SAM-binding methyltransferase superfamily. RNA methyltransferase RlmE family.</text>
</comment>
<keyword evidence="3" id="KW-0698">rRNA processing</keyword>
<dbReference type="PIRSF" id="PIRSF005461">
    <property type="entry name" value="23S_rRNA_mtase"/>
    <property type="match status" value="1"/>
</dbReference>
<dbReference type="InterPro" id="IPR015507">
    <property type="entry name" value="rRNA-MeTfrase_E"/>
</dbReference>
<dbReference type="InterPro" id="IPR002877">
    <property type="entry name" value="RNA_MeTrfase_FtsJ_dom"/>
</dbReference>
<dbReference type="AlphaFoldDB" id="A0AAD8EE36"/>